<dbReference type="AlphaFoldDB" id="A0A6G8Q2B0"/>
<keyword evidence="2" id="KW-0255">Endonuclease</keyword>
<proteinExistence type="predicted"/>
<dbReference type="REBASE" id="398395">
    <property type="entry name" value="Rsp52915ORF905P"/>
</dbReference>
<dbReference type="CDD" id="cd00085">
    <property type="entry name" value="HNHc"/>
    <property type="match status" value="1"/>
</dbReference>
<dbReference type="Pfam" id="PF13391">
    <property type="entry name" value="HNH_2"/>
    <property type="match status" value="1"/>
</dbReference>
<evidence type="ECO:0000313" key="3">
    <source>
        <dbReference type="Proteomes" id="UP000502706"/>
    </source>
</evidence>
<reference evidence="2 3" key="1">
    <citation type="submission" date="2019-10" db="EMBL/GenBank/DDBJ databases">
        <title>Rubrobacter sp nov SCSIO 52915 isolated from a deep-sea sediment in the South China Sea.</title>
        <authorList>
            <person name="Chen R.W."/>
        </authorList>
    </citation>
    <scope>NUCLEOTIDE SEQUENCE [LARGE SCALE GENOMIC DNA]</scope>
    <source>
        <strain evidence="2 3">SCSIO 52915</strain>
    </source>
</reference>
<dbReference type="PANTHER" id="PTHR14140:SF27">
    <property type="entry name" value="OS04G0289800 PROTEIN"/>
    <property type="match status" value="1"/>
</dbReference>
<gene>
    <name evidence="2" type="ORF">GBA65_00905</name>
</gene>
<keyword evidence="2" id="KW-0378">Hydrolase</keyword>
<dbReference type="InterPro" id="IPR015947">
    <property type="entry name" value="PUA-like_sf"/>
</dbReference>
<dbReference type="SUPFAM" id="SSF88697">
    <property type="entry name" value="PUA domain-like"/>
    <property type="match status" value="1"/>
</dbReference>
<dbReference type="GO" id="GO:0016567">
    <property type="term" value="P:protein ubiquitination"/>
    <property type="evidence" value="ECO:0007669"/>
    <property type="project" value="TreeGrafter"/>
</dbReference>
<dbReference type="InterPro" id="IPR036987">
    <property type="entry name" value="SRA-YDG_sf"/>
</dbReference>
<keyword evidence="3" id="KW-1185">Reference proteome</keyword>
<dbReference type="GO" id="GO:0061630">
    <property type="term" value="F:ubiquitin protein ligase activity"/>
    <property type="evidence" value="ECO:0007669"/>
    <property type="project" value="TreeGrafter"/>
</dbReference>
<dbReference type="KEGG" id="rmar:GBA65_00905"/>
<evidence type="ECO:0000259" key="1">
    <source>
        <dbReference type="PROSITE" id="PS51015"/>
    </source>
</evidence>
<dbReference type="InterPro" id="IPR003105">
    <property type="entry name" value="SRA_YDG"/>
</dbReference>
<accession>A0A6G8Q2B0</accession>
<evidence type="ECO:0000313" key="2">
    <source>
        <dbReference type="EMBL" id="QIN80589.1"/>
    </source>
</evidence>
<dbReference type="SMART" id="SM00466">
    <property type="entry name" value="SRA"/>
    <property type="match status" value="1"/>
</dbReference>
<sequence length="300" mass="33079">MAERTFGQIPGYPEGTTFDSRAELSEAGVHRPLMAGISGNARDGADSIVLSGGYEDDKDLGDEIVYTGHGGRDPRTGVQVSDQALRGGNLALAKSSLEGLPVRVIRGSRHASPYSPESGYRYDGLYTVDDYWHDVGRSGFLIWRFRLLKVPTVPSAAERVGEGRADYSAAPRRETTVLRVVRDTRQAREIKALYDYRCQVCGTRLEGPAGPYAEAAHIRPLGAPHDGPDTPDNTLCLCPNHHALFDHGGLVIEEDLTMTGAEGRLTVHPRHRISNEHLRYRREHYRAPEEEPRPAARTTT</sequence>
<feature type="domain" description="YDG" evidence="1">
    <location>
        <begin position="7"/>
        <end position="149"/>
    </location>
</feature>
<dbReference type="SMART" id="SM00507">
    <property type="entry name" value="HNHc"/>
    <property type="match status" value="1"/>
</dbReference>
<dbReference type="PROSITE" id="PS51015">
    <property type="entry name" value="YDG"/>
    <property type="match status" value="1"/>
</dbReference>
<dbReference type="InterPro" id="IPR003615">
    <property type="entry name" value="HNH_nuc"/>
</dbReference>
<dbReference type="InterPro" id="IPR045134">
    <property type="entry name" value="UHRF1/2-like"/>
</dbReference>
<dbReference type="Gene3D" id="1.10.30.50">
    <property type="match status" value="1"/>
</dbReference>
<name>A0A6G8Q2B0_9ACTN</name>
<keyword evidence="2" id="KW-0540">Nuclease</keyword>
<dbReference type="Gene3D" id="2.30.280.10">
    <property type="entry name" value="SRA-YDG"/>
    <property type="match status" value="1"/>
</dbReference>
<dbReference type="Proteomes" id="UP000502706">
    <property type="component" value="Chromosome"/>
</dbReference>
<protein>
    <submittedName>
        <fullName evidence="2">HNH endonuclease</fullName>
    </submittedName>
</protein>
<dbReference type="Pfam" id="PF02182">
    <property type="entry name" value="SAD_SRA"/>
    <property type="match status" value="1"/>
</dbReference>
<dbReference type="GO" id="GO:0004519">
    <property type="term" value="F:endonuclease activity"/>
    <property type="evidence" value="ECO:0007669"/>
    <property type="project" value="UniProtKB-KW"/>
</dbReference>
<dbReference type="EMBL" id="CP045121">
    <property type="protein sequence ID" value="QIN80589.1"/>
    <property type="molecule type" value="Genomic_DNA"/>
</dbReference>
<organism evidence="2 3">
    <name type="scientific">Rubrobacter marinus</name>
    <dbReference type="NCBI Taxonomy" id="2653852"/>
    <lineage>
        <taxon>Bacteria</taxon>
        <taxon>Bacillati</taxon>
        <taxon>Actinomycetota</taxon>
        <taxon>Rubrobacteria</taxon>
        <taxon>Rubrobacterales</taxon>
        <taxon>Rubrobacteraceae</taxon>
        <taxon>Rubrobacter</taxon>
    </lineage>
</organism>
<dbReference type="GO" id="GO:0044027">
    <property type="term" value="P:negative regulation of gene expression via chromosomal CpG island methylation"/>
    <property type="evidence" value="ECO:0007669"/>
    <property type="project" value="TreeGrafter"/>
</dbReference>
<dbReference type="PANTHER" id="PTHR14140">
    <property type="entry name" value="E3 UBIQUITIN-PROTEIN LIGASE UHRF-RELATED"/>
    <property type="match status" value="1"/>
</dbReference>